<dbReference type="InterPro" id="IPR006685">
    <property type="entry name" value="MscS_channel_2nd"/>
</dbReference>
<dbReference type="PANTHER" id="PTHR30566:SF25">
    <property type="entry name" value="INNER MEMBRANE PROTEIN"/>
    <property type="match status" value="1"/>
</dbReference>
<feature type="transmembrane region" description="Helical" evidence="5">
    <location>
        <begin position="367"/>
        <end position="384"/>
    </location>
</feature>
<sequence length="591" mass="66694">MTSIKVKFLIFLICFIPYVGFAFQQEKDTANQSKDQKLPSKATVLSDSMAIATNDIGEYADAYYQTQQWNEGIGFPPNTINLQSPQAALEHFIVQSRNNKFEEAIYAMNFNLLPDNISKADAAILAEKLHFVLEQRISIAWDGLPDRPDGQVDVSTSTNAAVAGKPRRSILFGTTTLDDRDIAFRVQRVKYKDEHPIWLISSQTVENTEPLYTVYGPRKLDRMIPKWISFEILGIPIWKVVGTLLLFLICYLIAKGITAIIRKTFSGVDPYWIRNIANRLASPAGAAIGILAFYLLLNNLISFTGSFAKGIYTFILIVLITIFTWLIMRVIDYVMDFFAVHKVGDIRTEEDNQAKSLMTYISVGRRIFIFIVVIIGASVMFSQFPSLEKLGISLMASAGIATVVVGIAAQSTLGNIIAGVQIALTRPAKIGDAVIIEGEYGFVEDITFTYMVVNTFKLRRVVIPLTNVISESFENLSMSNPQNIMEIELFVDHRIDVQKVREKFSELLKASDNWDGDENRSPLVEASGMDHNYLKLRCLVSAKDFPTAWILHCELRENIMRYISELEDGIYLKRERVALDSKYSEEEKNEE</sequence>
<evidence type="ECO:0000256" key="5">
    <source>
        <dbReference type="SAM" id="Phobius"/>
    </source>
</evidence>
<feature type="transmembrane region" description="Helical" evidence="5">
    <location>
        <begin position="227"/>
        <end position="254"/>
    </location>
</feature>
<dbReference type="GO" id="GO:0008381">
    <property type="term" value="F:mechanosensitive monoatomic ion channel activity"/>
    <property type="evidence" value="ECO:0007669"/>
    <property type="project" value="UniProtKB-ARBA"/>
</dbReference>
<dbReference type="Proteomes" id="UP000198858">
    <property type="component" value="Chromosome I"/>
</dbReference>
<feature type="domain" description="Mechanosensitive ion channel MscS" evidence="7">
    <location>
        <begin position="412"/>
        <end position="477"/>
    </location>
</feature>
<feature type="transmembrane region" description="Helical" evidence="5">
    <location>
        <begin position="307"/>
        <end position="328"/>
    </location>
</feature>
<proteinExistence type="predicted"/>
<feature type="signal peptide" evidence="6">
    <location>
        <begin position="1"/>
        <end position="24"/>
    </location>
</feature>
<evidence type="ECO:0000313" key="9">
    <source>
        <dbReference type="Proteomes" id="UP000198858"/>
    </source>
</evidence>
<keyword evidence="6" id="KW-0732">Signal</keyword>
<comment type="subcellular location">
    <subcellularLocation>
        <location evidence="1">Membrane</location>
    </subcellularLocation>
</comment>
<dbReference type="AlphaFoldDB" id="A0A1H1KUB5"/>
<feature type="transmembrane region" description="Helical" evidence="5">
    <location>
        <begin position="390"/>
        <end position="409"/>
    </location>
</feature>
<dbReference type="SUPFAM" id="SSF50182">
    <property type="entry name" value="Sm-like ribonucleoproteins"/>
    <property type="match status" value="1"/>
</dbReference>
<evidence type="ECO:0000256" key="3">
    <source>
        <dbReference type="ARBA" id="ARBA00022989"/>
    </source>
</evidence>
<evidence type="ECO:0000256" key="4">
    <source>
        <dbReference type="ARBA" id="ARBA00023136"/>
    </source>
</evidence>
<feature type="transmembrane region" description="Helical" evidence="5">
    <location>
        <begin position="280"/>
        <end position="301"/>
    </location>
</feature>
<dbReference type="RefSeq" id="WP_089663850.1">
    <property type="nucleotide sequence ID" value="NZ_LT629745.1"/>
</dbReference>
<dbReference type="GO" id="GO:0016020">
    <property type="term" value="C:membrane"/>
    <property type="evidence" value="ECO:0007669"/>
    <property type="project" value="UniProtKB-SubCell"/>
</dbReference>
<keyword evidence="4 5" id="KW-0472">Membrane</keyword>
<evidence type="ECO:0000259" key="7">
    <source>
        <dbReference type="Pfam" id="PF00924"/>
    </source>
</evidence>
<dbReference type="InterPro" id="IPR023408">
    <property type="entry name" value="MscS_beta-dom_sf"/>
</dbReference>
<keyword evidence="2 5" id="KW-0812">Transmembrane</keyword>
<evidence type="ECO:0000256" key="1">
    <source>
        <dbReference type="ARBA" id="ARBA00004370"/>
    </source>
</evidence>
<evidence type="ECO:0000256" key="2">
    <source>
        <dbReference type="ARBA" id="ARBA00022692"/>
    </source>
</evidence>
<dbReference type="Gene3D" id="1.10.287.1260">
    <property type="match status" value="1"/>
</dbReference>
<protein>
    <submittedName>
        <fullName evidence="8">Small-conductance mechanosensitive channel</fullName>
    </submittedName>
</protein>
<name>A0A1H1KUB5_9FLAO</name>
<dbReference type="Pfam" id="PF00924">
    <property type="entry name" value="MS_channel_2nd"/>
    <property type="match status" value="1"/>
</dbReference>
<dbReference type="EMBL" id="LT629745">
    <property type="protein sequence ID" value="SDR65279.1"/>
    <property type="molecule type" value="Genomic_DNA"/>
</dbReference>
<dbReference type="InterPro" id="IPR010920">
    <property type="entry name" value="LSM_dom_sf"/>
</dbReference>
<reference evidence="8 9" key="1">
    <citation type="submission" date="2016-10" db="EMBL/GenBank/DDBJ databases">
        <authorList>
            <person name="Varghese N."/>
            <person name="Submissions S."/>
        </authorList>
    </citation>
    <scope>NUCLEOTIDE SEQUENCE [LARGE SCALE GENOMIC DNA]</scope>
    <source>
        <strain evidence="8 9">Mar_2010_102</strain>
    </source>
</reference>
<gene>
    <name evidence="8" type="ORF">SAMN04488552_0098</name>
</gene>
<evidence type="ECO:0000313" key="8">
    <source>
        <dbReference type="EMBL" id="SDR65279.1"/>
    </source>
</evidence>
<keyword evidence="3 5" id="KW-1133">Transmembrane helix</keyword>
<dbReference type="STRING" id="1250231.SAMN04488552_0098"/>
<feature type="chain" id="PRO_5009252784" evidence="6">
    <location>
        <begin position="25"/>
        <end position="591"/>
    </location>
</feature>
<dbReference type="PANTHER" id="PTHR30566">
    <property type="entry name" value="YNAI-RELATED MECHANOSENSITIVE ION CHANNEL"/>
    <property type="match status" value="1"/>
</dbReference>
<organism evidence="8 9">
    <name type="scientific">Christiangramia echinicola</name>
    <dbReference type="NCBI Taxonomy" id="279359"/>
    <lineage>
        <taxon>Bacteria</taxon>
        <taxon>Pseudomonadati</taxon>
        <taxon>Bacteroidota</taxon>
        <taxon>Flavobacteriia</taxon>
        <taxon>Flavobacteriales</taxon>
        <taxon>Flavobacteriaceae</taxon>
        <taxon>Christiangramia</taxon>
    </lineage>
</organism>
<dbReference type="Gene3D" id="2.30.30.60">
    <property type="match status" value="1"/>
</dbReference>
<accession>A0A1H1KUB5</accession>
<evidence type="ECO:0000256" key="6">
    <source>
        <dbReference type="SAM" id="SignalP"/>
    </source>
</evidence>
<keyword evidence="9" id="KW-1185">Reference proteome</keyword>